<feature type="domain" description="Secretion system C-terminal sorting" evidence="8">
    <location>
        <begin position="1175"/>
        <end position="1250"/>
    </location>
</feature>
<evidence type="ECO:0000256" key="6">
    <source>
        <dbReference type="SAM" id="SignalP"/>
    </source>
</evidence>
<dbReference type="PANTHER" id="PTHR43399:SF4">
    <property type="entry name" value="CELL WALL-ASSOCIATED PROTEASE"/>
    <property type="match status" value="1"/>
</dbReference>
<feature type="chain" id="PRO_5008100640" description="Peptidase S8" evidence="6">
    <location>
        <begin position="21"/>
        <end position="1253"/>
    </location>
</feature>
<keyword evidence="11" id="KW-1185">Reference proteome</keyword>
<dbReference type="AlphaFoldDB" id="A0A179DJH7"/>
<evidence type="ECO:0000256" key="5">
    <source>
        <dbReference type="PROSITE-ProRule" id="PRU01240"/>
    </source>
</evidence>
<dbReference type="Pfam" id="PF00082">
    <property type="entry name" value="Peptidase_S8"/>
    <property type="match status" value="1"/>
</dbReference>
<keyword evidence="6" id="KW-0732">Signal</keyword>
<dbReference type="Pfam" id="PF20009">
    <property type="entry name" value="GEVED"/>
    <property type="match status" value="1"/>
</dbReference>
<evidence type="ECO:0000313" key="11">
    <source>
        <dbReference type="Proteomes" id="UP000078459"/>
    </source>
</evidence>
<feature type="active site" description="Charge relay system" evidence="5">
    <location>
        <position position="389"/>
    </location>
</feature>
<evidence type="ECO:0008006" key="12">
    <source>
        <dbReference type="Google" id="ProtNLM"/>
    </source>
</evidence>
<feature type="active site" description="Charge relay system" evidence="5">
    <location>
        <position position="161"/>
    </location>
</feature>
<dbReference type="InterPro" id="IPR045474">
    <property type="entry name" value="GEVED"/>
</dbReference>
<dbReference type="InterPro" id="IPR051048">
    <property type="entry name" value="Peptidase_S8/S53_subtilisin"/>
</dbReference>
<proteinExistence type="inferred from homology"/>
<dbReference type="Gene3D" id="3.40.50.200">
    <property type="entry name" value="Peptidase S8/S53 domain"/>
    <property type="match status" value="1"/>
</dbReference>
<dbReference type="PROSITE" id="PS00138">
    <property type="entry name" value="SUBTILASE_SER"/>
    <property type="match status" value="1"/>
</dbReference>
<dbReference type="PANTHER" id="PTHR43399">
    <property type="entry name" value="SUBTILISIN-RELATED"/>
    <property type="match status" value="1"/>
</dbReference>
<feature type="domain" description="Peptidase S8/S53" evidence="7">
    <location>
        <begin position="152"/>
        <end position="444"/>
    </location>
</feature>
<name>A0A179DJH7_9SPHI</name>
<dbReference type="PRINTS" id="PR00723">
    <property type="entry name" value="SUBTILISIN"/>
</dbReference>
<feature type="signal peptide" evidence="6">
    <location>
        <begin position="1"/>
        <end position="20"/>
    </location>
</feature>
<dbReference type="Proteomes" id="UP000078459">
    <property type="component" value="Unassembled WGS sequence"/>
</dbReference>
<reference evidence="10 11" key="2">
    <citation type="submission" date="2016-06" db="EMBL/GenBank/DDBJ databases">
        <title>Pedobacter psychrophilus sp. nov., isolated from Antarctic fragmentary rock.</title>
        <authorList>
            <person name="Svec P."/>
        </authorList>
    </citation>
    <scope>NUCLEOTIDE SEQUENCE [LARGE SCALE GENOMIC DNA]</scope>
    <source>
        <strain evidence="10 11">CCM 8644</strain>
    </source>
</reference>
<evidence type="ECO:0000259" key="7">
    <source>
        <dbReference type="Pfam" id="PF00082"/>
    </source>
</evidence>
<dbReference type="NCBIfam" id="TIGR04183">
    <property type="entry name" value="Por_Secre_tail"/>
    <property type="match status" value="1"/>
</dbReference>
<dbReference type="Gene3D" id="2.60.120.380">
    <property type="match status" value="1"/>
</dbReference>
<evidence type="ECO:0000259" key="8">
    <source>
        <dbReference type="Pfam" id="PF18962"/>
    </source>
</evidence>
<evidence type="ECO:0000256" key="2">
    <source>
        <dbReference type="ARBA" id="ARBA00022670"/>
    </source>
</evidence>
<gene>
    <name evidence="10" type="ORF">A5893_06985</name>
</gene>
<dbReference type="CDD" id="cd04842">
    <property type="entry name" value="Peptidases_S8_Kp43_protease"/>
    <property type="match status" value="1"/>
</dbReference>
<dbReference type="SUPFAM" id="SSF49785">
    <property type="entry name" value="Galactose-binding domain-like"/>
    <property type="match status" value="1"/>
</dbReference>
<feature type="active site" description="Charge relay system" evidence="5">
    <location>
        <position position="130"/>
    </location>
</feature>
<evidence type="ECO:0000256" key="1">
    <source>
        <dbReference type="ARBA" id="ARBA00011073"/>
    </source>
</evidence>
<keyword evidence="4 5" id="KW-0720">Serine protease</keyword>
<dbReference type="InterPro" id="IPR015500">
    <property type="entry name" value="Peptidase_S8_subtilisin-rel"/>
</dbReference>
<evidence type="ECO:0000256" key="3">
    <source>
        <dbReference type="ARBA" id="ARBA00022801"/>
    </source>
</evidence>
<evidence type="ECO:0000259" key="9">
    <source>
        <dbReference type="Pfam" id="PF20009"/>
    </source>
</evidence>
<dbReference type="InterPro" id="IPR000209">
    <property type="entry name" value="Peptidase_S8/S53_dom"/>
</dbReference>
<dbReference type="SUPFAM" id="SSF52743">
    <property type="entry name" value="Subtilisin-like"/>
    <property type="match status" value="1"/>
</dbReference>
<dbReference type="Pfam" id="PF18962">
    <property type="entry name" value="Por_Secre_tail"/>
    <property type="match status" value="1"/>
</dbReference>
<dbReference type="EMBL" id="LWHJ01000022">
    <property type="protein sequence ID" value="OAQ40679.1"/>
    <property type="molecule type" value="Genomic_DNA"/>
</dbReference>
<dbReference type="InterPro" id="IPR034058">
    <property type="entry name" value="TagA/B/C/D_pept_dom"/>
</dbReference>
<evidence type="ECO:0000256" key="4">
    <source>
        <dbReference type="ARBA" id="ARBA00022825"/>
    </source>
</evidence>
<feature type="domain" description="GEVED" evidence="9">
    <location>
        <begin position="661"/>
        <end position="739"/>
    </location>
</feature>
<organism evidence="10 11">
    <name type="scientific">Pedobacter psychrophilus</name>
    <dbReference type="NCBI Taxonomy" id="1826909"/>
    <lineage>
        <taxon>Bacteria</taxon>
        <taxon>Pseudomonadati</taxon>
        <taxon>Bacteroidota</taxon>
        <taxon>Sphingobacteriia</taxon>
        <taxon>Sphingobacteriales</taxon>
        <taxon>Sphingobacteriaceae</taxon>
        <taxon>Pedobacter</taxon>
    </lineage>
</organism>
<reference evidence="10 11" key="1">
    <citation type="submission" date="2016-04" db="EMBL/GenBank/DDBJ databases">
        <authorList>
            <person name="Evans L.H."/>
            <person name="Alamgir A."/>
            <person name="Owens N."/>
            <person name="Weber N.D."/>
            <person name="Virtaneva K."/>
            <person name="Barbian K."/>
            <person name="Babar A."/>
            <person name="Rosenke K."/>
        </authorList>
    </citation>
    <scope>NUCLEOTIDE SEQUENCE [LARGE SCALE GENOMIC DNA]</scope>
    <source>
        <strain evidence="10 11">CCM 8644</strain>
    </source>
</reference>
<dbReference type="InterPro" id="IPR036852">
    <property type="entry name" value="Peptidase_S8/S53_dom_sf"/>
</dbReference>
<comment type="similarity">
    <text evidence="1 5">Belongs to the peptidase S8 family.</text>
</comment>
<accession>A0A179DJH7</accession>
<dbReference type="STRING" id="1826909.A5893_06985"/>
<dbReference type="RefSeq" id="WP_068821911.1">
    <property type="nucleotide sequence ID" value="NZ_LWHJ01000022.1"/>
</dbReference>
<comment type="caution">
    <text evidence="10">The sequence shown here is derived from an EMBL/GenBank/DDBJ whole genome shotgun (WGS) entry which is preliminary data.</text>
</comment>
<dbReference type="InterPro" id="IPR026444">
    <property type="entry name" value="Secre_tail"/>
</dbReference>
<sequence>MTKKYLLAYLLVFSFSFSFAQEGNKLVSEIQFQKLQILSSQFRETSDENRNRAFALAAKNNWVTFRVQKDGTIISLQGVDDLGLPLYLKTENNIIASGTTRTNSFYDGGSLGLTLNGSSDNLVGKIGIWDGGIILPEHQEFQGADGSRIVQIDNPNNGSQHATHVAGTMIATGINPIARGMAWGLKKLYAYDFNSDVSEMTTAASQNMIISNHSYGYISGWNYNTSTNPARWEWYGAPNTTEDYKFGFYDDSARDWDKICYNAPYYLPIKSAGNNRSENGPSVGTEYYGFNTGSSNLVNKGPRPSSISSNDSYDIVSTTGTAKNILTVGAINGLPFGSNSTNDINISSFSSWGPTDDGRIKPDLVADGVQLTSTSNESSKAYATLSGTSMSSPNISGSLILLQEYYSKLNNGAFMRSASLKGLAIETSDEAGVTLGPDYIYGWGLLNVERAGELIKLNGTKSLIAERTLTQGEIYNLQVTTSGYGPLKVTICWTDPEGAPGVTGTLNSRTPKLVNDLDLRIIKDANTFFPWKLDPNNPANAAVQTDNIVDNVEQITVPNSVPGQIYTIRISHKGTLTKGPQAYSIIASGIGGNVYCISAPTNSTDSRIDKVVLNTINNTLPNTCRTYSDFKSITTSLEAGKTNPFTVSLGSCGTTQNKFAKIFIDWNGDGDFDDLGEIAATSGLITSNSDFLGTITVPTNVVINNTTVIRIVTSEVNSSDLILACGSYTKGETQDYTINFIKPSNDVGIIAFNNFEDNICETNGLNFSVKIKNFGNNVISNIPITITLSNNTTIIKTITQNYTGIINPNFEADLKINADFVVVKGQTYSANAKTELIGDAISNNNAISKSFSVIVPQGIKNAIIAECDNAKGNYQLSGEADGNIFWYTNANDALPITTGNILVSSLPANNTLFAGLNDFKSYFGAANKKVYSGGNYSGNFGPKPIFTVKSPMVLDSALLYVSQTGQLIFTVETSSGEVLSSSTVNVTRTKTTTDVITNNLIDDDLNDPGKVYKIGLIFPSAGTYYVGIQFNGATIFRSNAGVNNIPIKLGTDLISLNGAYSSTTGIITTSYYYFYNMLFKSLGCTNGVRIPVILSKPTITQSGTSLVSSYGLKYQWFVNGVIDPSNTTNTYNPTTSGVYRVEIVSPSGCVTTSTDFNYVLSAIKPSDAAEIGLNIYPIPTKGVLNLSFDVLKKENLEIKVNNIVGQEMFNRTFNNFSGKFNQALDLKTLNDGTYVLSLKIGSKYYTQKFILEK</sequence>
<protein>
    <recommendedName>
        <fullName evidence="12">Peptidase S8</fullName>
    </recommendedName>
</protein>
<evidence type="ECO:0000313" key="10">
    <source>
        <dbReference type="EMBL" id="OAQ40679.1"/>
    </source>
</evidence>
<dbReference type="PROSITE" id="PS51892">
    <property type="entry name" value="SUBTILASE"/>
    <property type="match status" value="1"/>
</dbReference>
<dbReference type="GO" id="GO:0006508">
    <property type="term" value="P:proteolysis"/>
    <property type="evidence" value="ECO:0007669"/>
    <property type="project" value="UniProtKB-KW"/>
</dbReference>
<keyword evidence="2 5" id="KW-0645">Protease</keyword>
<dbReference type="InterPro" id="IPR023828">
    <property type="entry name" value="Peptidase_S8_Ser-AS"/>
</dbReference>
<dbReference type="InterPro" id="IPR008979">
    <property type="entry name" value="Galactose-bd-like_sf"/>
</dbReference>
<dbReference type="OrthoDB" id="9792152at2"/>
<dbReference type="GO" id="GO:0004252">
    <property type="term" value="F:serine-type endopeptidase activity"/>
    <property type="evidence" value="ECO:0007669"/>
    <property type="project" value="UniProtKB-UniRule"/>
</dbReference>
<keyword evidence="3 5" id="KW-0378">Hydrolase</keyword>